<protein>
    <submittedName>
        <fullName evidence="5">Xanthine dehydrogenase subunit C</fullName>
    </submittedName>
</protein>
<dbReference type="Gene3D" id="3.30.390.50">
    <property type="entry name" value="CO dehydrogenase flavoprotein, C-terminal domain"/>
    <property type="match status" value="1"/>
</dbReference>
<dbReference type="SMART" id="SM01092">
    <property type="entry name" value="CO_deh_flav_C"/>
    <property type="match status" value="1"/>
</dbReference>
<dbReference type="EMBL" id="NPBS01000058">
    <property type="protein sequence ID" value="PAF25900.1"/>
    <property type="molecule type" value="Genomic_DNA"/>
</dbReference>
<dbReference type="AlphaFoldDB" id="A0A268S082"/>
<dbReference type="InterPro" id="IPR036318">
    <property type="entry name" value="FAD-bd_PCMH-like_sf"/>
</dbReference>
<dbReference type="InterPro" id="IPR016169">
    <property type="entry name" value="FAD-bd_PCMH_sub2"/>
</dbReference>
<evidence type="ECO:0000313" key="5">
    <source>
        <dbReference type="EMBL" id="PAF25900.1"/>
    </source>
</evidence>
<dbReference type="SUPFAM" id="SSF55447">
    <property type="entry name" value="CO dehydrogenase flavoprotein C-terminal domain-like"/>
    <property type="match status" value="1"/>
</dbReference>
<sequence length="297" mass="32540">MGLPPFAEVEMNQYPPVSMPTTVEQAWAEAQKPGSTFVAGGTIVQMRREQGFDMGNRFVSLEQIRRLKTMIETDTAIYIGAFATLAECLNSKMVAQEQPLLVQALASIGAPAVRNRATLGGNIVYGKGDSIPALLVLEANVVLYHDGLATMPLSEWLQQKPNALLTEVEIGKWPDMTQRFWLYEKVGRRETFTASLVTVAGVAVLDNDQTIKELKLAVGGGEMVPHRLLEIEQRLIGKPLTNELLADVYQFIKQTGTLVGTPFATETYLRMVLANQIVSFVDGLRGGRGDGKTNDSL</sequence>
<dbReference type="PROSITE" id="PS51387">
    <property type="entry name" value="FAD_PCMH"/>
    <property type="match status" value="1"/>
</dbReference>
<keyword evidence="3" id="KW-0560">Oxidoreductase</keyword>
<name>A0A268S082_SHOCL</name>
<dbReference type="GO" id="GO:0071949">
    <property type="term" value="F:FAD binding"/>
    <property type="evidence" value="ECO:0007669"/>
    <property type="project" value="InterPro"/>
</dbReference>
<organism evidence="5 6">
    <name type="scientific">Shouchella clausii</name>
    <name type="common">Alkalihalobacillus clausii</name>
    <dbReference type="NCBI Taxonomy" id="79880"/>
    <lineage>
        <taxon>Bacteria</taxon>
        <taxon>Bacillati</taxon>
        <taxon>Bacillota</taxon>
        <taxon>Bacilli</taxon>
        <taxon>Bacillales</taxon>
        <taxon>Bacillaceae</taxon>
        <taxon>Shouchella</taxon>
    </lineage>
</organism>
<dbReference type="GO" id="GO:0016491">
    <property type="term" value="F:oxidoreductase activity"/>
    <property type="evidence" value="ECO:0007669"/>
    <property type="project" value="UniProtKB-KW"/>
</dbReference>
<evidence type="ECO:0000256" key="1">
    <source>
        <dbReference type="ARBA" id="ARBA00022630"/>
    </source>
</evidence>
<dbReference type="InterPro" id="IPR036683">
    <property type="entry name" value="CO_DH_flav_C_dom_sf"/>
</dbReference>
<dbReference type="PANTHER" id="PTHR42659:SF2">
    <property type="entry name" value="XANTHINE DEHYDROGENASE SUBUNIT C-RELATED"/>
    <property type="match status" value="1"/>
</dbReference>
<dbReference type="InterPro" id="IPR005107">
    <property type="entry name" value="CO_DH_flav_C"/>
</dbReference>
<keyword evidence="2" id="KW-0274">FAD</keyword>
<reference evidence="5 6" key="1">
    <citation type="submission" date="2017-07" db="EMBL/GenBank/DDBJ databases">
        <title>Isolation and whole genome analysis of endospore-forming bacteria from heroin.</title>
        <authorList>
            <person name="Kalinowski J."/>
            <person name="Ahrens B."/>
            <person name="Al-Dilaimi A."/>
            <person name="Winkler A."/>
            <person name="Wibberg D."/>
            <person name="Schleenbecker U."/>
            <person name="Ruckert C."/>
            <person name="Wolfel R."/>
            <person name="Grass G."/>
        </authorList>
    </citation>
    <scope>NUCLEOTIDE SEQUENCE [LARGE SCALE GENOMIC DNA]</scope>
    <source>
        <strain evidence="5 6">7523-2</strain>
    </source>
</reference>
<feature type="domain" description="FAD-binding PCMH-type" evidence="4">
    <location>
        <begin position="1"/>
        <end position="175"/>
    </location>
</feature>
<comment type="caution">
    <text evidence="5">The sequence shown here is derived from an EMBL/GenBank/DDBJ whole genome shotgun (WGS) entry which is preliminary data.</text>
</comment>
<dbReference type="InterPro" id="IPR017612">
    <property type="entry name" value="Xanthine_dehydrogenase_csu"/>
</dbReference>
<dbReference type="SUPFAM" id="SSF56176">
    <property type="entry name" value="FAD-binding/transporter-associated domain-like"/>
    <property type="match status" value="1"/>
</dbReference>
<dbReference type="Pfam" id="PF03450">
    <property type="entry name" value="CO_deh_flav_C"/>
    <property type="match status" value="1"/>
</dbReference>
<dbReference type="InterPro" id="IPR016166">
    <property type="entry name" value="FAD-bd_PCMH"/>
</dbReference>
<evidence type="ECO:0000313" key="6">
    <source>
        <dbReference type="Proteomes" id="UP000216133"/>
    </source>
</evidence>
<evidence type="ECO:0000256" key="3">
    <source>
        <dbReference type="ARBA" id="ARBA00023002"/>
    </source>
</evidence>
<accession>A0A268S082</accession>
<dbReference type="Gene3D" id="3.30.465.10">
    <property type="match status" value="1"/>
</dbReference>
<dbReference type="InterPro" id="IPR002346">
    <property type="entry name" value="Mopterin_DH_FAD-bd"/>
</dbReference>
<gene>
    <name evidence="5" type="primary">pucC</name>
    <name evidence="5" type="ORF">CHH61_11245</name>
</gene>
<dbReference type="Pfam" id="PF00941">
    <property type="entry name" value="FAD_binding_5"/>
    <property type="match status" value="1"/>
</dbReference>
<dbReference type="PANTHER" id="PTHR42659">
    <property type="entry name" value="XANTHINE DEHYDROGENASE SUBUNIT C-RELATED"/>
    <property type="match status" value="1"/>
</dbReference>
<evidence type="ECO:0000256" key="2">
    <source>
        <dbReference type="ARBA" id="ARBA00022827"/>
    </source>
</evidence>
<dbReference type="Proteomes" id="UP000216133">
    <property type="component" value="Unassembled WGS sequence"/>
</dbReference>
<keyword evidence="1" id="KW-0285">Flavoprotein</keyword>
<dbReference type="NCBIfam" id="TIGR03199">
    <property type="entry name" value="pucC"/>
    <property type="match status" value="1"/>
</dbReference>
<dbReference type="RefSeq" id="WP_073304512.1">
    <property type="nucleotide sequence ID" value="NZ_BOQQ01000004.1"/>
</dbReference>
<proteinExistence type="predicted"/>
<dbReference type="InterPro" id="IPR051312">
    <property type="entry name" value="Diverse_Substr_Oxidored"/>
</dbReference>
<evidence type="ECO:0000259" key="4">
    <source>
        <dbReference type="PROSITE" id="PS51387"/>
    </source>
</evidence>